<dbReference type="EMBL" id="JAQQBR010001836">
    <property type="protein sequence ID" value="KAK0159658.1"/>
    <property type="molecule type" value="Genomic_DNA"/>
</dbReference>
<dbReference type="GO" id="GO:0005524">
    <property type="term" value="F:ATP binding"/>
    <property type="evidence" value="ECO:0007669"/>
    <property type="project" value="UniProtKB-KW"/>
</dbReference>
<proteinExistence type="inferred from homology"/>
<dbReference type="AlphaFoldDB" id="A0AA39F1E6"/>
<dbReference type="InterPro" id="IPR013126">
    <property type="entry name" value="Hsp_70_fam"/>
</dbReference>
<dbReference type="SUPFAM" id="SSF100920">
    <property type="entry name" value="Heat shock protein 70kD (HSP70), peptide-binding domain"/>
    <property type="match status" value="1"/>
</dbReference>
<dbReference type="FunFam" id="2.60.34.10:FF:000014">
    <property type="entry name" value="Chaperone protein DnaK HSP70"/>
    <property type="match status" value="1"/>
</dbReference>
<dbReference type="InterPro" id="IPR012725">
    <property type="entry name" value="Chaperone_DnaK"/>
</dbReference>
<keyword evidence="2 4" id="KW-0547">Nucleotide-binding</keyword>
<dbReference type="NCBIfam" id="TIGR02350">
    <property type="entry name" value="prok_dnaK"/>
    <property type="match status" value="1"/>
</dbReference>
<dbReference type="GO" id="GO:0051082">
    <property type="term" value="F:unfolded protein binding"/>
    <property type="evidence" value="ECO:0007669"/>
    <property type="project" value="InterPro"/>
</dbReference>
<dbReference type="GO" id="GO:0140662">
    <property type="term" value="F:ATP-dependent protein folding chaperone"/>
    <property type="evidence" value="ECO:0007669"/>
    <property type="project" value="InterPro"/>
</dbReference>
<evidence type="ECO:0008006" key="8">
    <source>
        <dbReference type="Google" id="ProtNLM"/>
    </source>
</evidence>
<evidence type="ECO:0000313" key="6">
    <source>
        <dbReference type="EMBL" id="KAK0159658.1"/>
    </source>
</evidence>
<dbReference type="PRINTS" id="PR00301">
    <property type="entry name" value="HEATSHOCK70"/>
</dbReference>
<dbReference type="FunFam" id="3.90.640.10:FF:000003">
    <property type="entry name" value="Molecular chaperone DnaK"/>
    <property type="match status" value="1"/>
</dbReference>
<name>A0AA39F1E6_MICHY</name>
<dbReference type="InterPro" id="IPR029047">
    <property type="entry name" value="HSP70_peptide-bd_sf"/>
</dbReference>
<evidence type="ECO:0000256" key="5">
    <source>
        <dbReference type="SAM" id="MobiDB-lite"/>
    </source>
</evidence>
<dbReference type="Gene3D" id="3.30.420.40">
    <property type="match status" value="2"/>
</dbReference>
<evidence type="ECO:0000256" key="2">
    <source>
        <dbReference type="ARBA" id="ARBA00022741"/>
    </source>
</evidence>
<organism evidence="6 7">
    <name type="scientific">Microctonus hyperodae</name>
    <name type="common">Parasitoid wasp</name>
    <dbReference type="NCBI Taxonomy" id="165561"/>
    <lineage>
        <taxon>Eukaryota</taxon>
        <taxon>Metazoa</taxon>
        <taxon>Ecdysozoa</taxon>
        <taxon>Arthropoda</taxon>
        <taxon>Hexapoda</taxon>
        <taxon>Insecta</taxon>
        <taxon>Pterygota</taxon>
        <taxon>Neoptera</taxon>
        <taxon>Endopterygota</taxon>
        <taxon>Hymenoptera</taxon>
        <taxon>Apocrita</taxon>
        <taxon>Ichneumonoidea</taxon>
        <taxon>Braconidae</taxon>
        <taxon>Euphorinae</taxon>
        <taxon>Microctonus</taxon>
    </lineage>
</organism>
<dbReference type="FunFam" id="1.20.1270.10:FF:000011">
    <property type="entry name" value="stress-70 protein, mitochondrial isoform X1"/>
    <property type="match status" value="1"/>
</dbReference>
<dbReference type="FunFam" id="3.30.30.30:FF:000003">
    <property type="entry name" value="Heat shock protein 9"/>
    <property type="match status" value="1"/>
</dbReference>
<reference evidence="6" key="1">
    <citation type="journal article" date="2023" name="bioRxiv">
        <title>Scaffold-level genome assemblies of two parasitoid biocontrol wasps reveal the parthenogenesis mechanism and an associated novel virus.</title>
        <authorList>
            <person name="Inwood S."/>
            <person name="Skelly J."/>
            <person name="Guhlin J."/>
            <person name="Harrop T."/>
            <person name="Goldson S."/>
            <person name="Dearden P."/>
        </authorList>
    </citation>
    <scope>NUCLEOTIDE SEQUENCE</scope>
    <source>
        <strain evidence="6">Lincoln</strain>
        <tissue evidence="6">Whole body</tissue>
    </source>
</reference>
<dbReference type="Gene3D" id="3.30.30.30">
    <property type="match status" value="1"/>
</dbReference>
<evidence type="ECO:0000313" key="7">
    <source>
        <dbReference type="Proteomes" id="UP001168972"/>
    </source>
</evidence>
<dbReference type="SUPFAM" id="SSF53067">
    <property type="entry name" value="Actin-like ATPase domain"/>
    <property type="match status" value="2"/>
</dbReference>
<dbReference type="PANTHER" id="PTHR19375">
    <property type="entry name" value="HEAT SHOCK PROTEIN 70KDA"/>
    <property type="match status" value="1"/>
</dbReference>
<keyword evidence="3 4" id="KW-0067">ATP-binding</keyword>
<dbReference type="InterPro" id="IPR029048">
    <property type="entry name" value="HSP70_C_sf"/>
</dbReference>
<feature type="compositionally biased region" description="Low complexity" evidence="5">
    <location>
        <begin position="667"/>
        <end position="679"/>
    </location>
</feature>
<sequence length="688" mass="75200">MLNASKLLARGCSGITSELTKRRQFNTLIKNSIAPTLYTSQRQHELQHRYKSDGVKGAVIGIDLGTTFSCVAVMEGKQAKVIENAEGSRTTPSYVAFSKDGERLVGMPAKRQAVTNSANTFYATKRLIGRKFDDAEVKKDMKTVSYKIVRASNGDAWVQGGDGKMYSPSQIGAFVLMKMKETAESYLNTPVKNAVITVPAYFNDSQRQATKDAGQISGLNVLRVINEPTAAALAYGMDKTDDKIIAVYDLGGGTFDISILEIQKGVFEVKSTNGDTFLGGEDFDNALVNYLANEFKKDQGIDVTKDAMAMQRLKEAAEKAKIELSSSSQTDINLPYLTMDASGPKHLNLKLSRSKFENLVGDLIKRTIQPCQKALSDAEVSKSEIGEVLLVGGMTRVPKVQSTVQEIFGRQPSRAVNPDEAVAVGAAVQGGVLAGDVTDVLLLDVTPLSLGIETLGGVFTRLINRNTTIPTKKSQVFSTAADGQTQVEIKVHQGEREMAADNKQLGHFTLVGIPPAPRGVPQIEVTFDIDANGIVHVSARDKGTGKEQQIVIQSSGGLSKDEIENMVKNAEQYAKDDKIKRDRVEAVNQAEGIVHDTEAKITEFKAQLPQEECDKLHELIAKVREMLAKKDDMDPEDIKKQTNELQQASLKLFEMAYKKMAAEREGSQSSEQQDQQPPEGEQKKEEKN</sequence>
<dbReference type="NCBIfam" id="NF001413">
    <property type="entry name" value="PRK00290.1"/>
    <property type="match status" value="1"/>
</dbReference>
<feature type="region of interest" description="Disordered" evidence="5">
    <location>
        <begin position="659"/>
        <end position="688"/>
    </location>
</feature>
<dbReference type="PROSITE" id="PS00329">
    <property type="entry name" value="HSP70_2"/>
    <property type="match status" value="1"/>
</dbReference>
<dbReference type="Pfam" id="PF00012">
    <property type="entry name" value="HSP70"/>
    <property type="match status" value="1"/>
</dbReference>
<comment type="similarity">
    <text evidence="1 4">Belongs to the heat shock protein 70 family.</text>
</comment>
<dbReference type="HAMAP" id="MF_00332">
    <property type="entry name" value="DnaK"/>
    <property type="match status" value="1"/>
</dbReference>
<comment type="caution">
    <text evidence="6">The sequence shown here is derived from an EMBL/GenBank/DDBJ whole genome shotgun (WGS) entry which is preliminary data.</text>
</comment>
<dbReference type="CDD" id="cd11733">
    <property type="entry name" value="ASKHA_NBD_HSP70_HSPA9"/>
    <property type="match status" value="1"/>
</dbReference>
<dbReference type="InterPro" id="IPR018181">
    <property type="entry name" value="Heat_shock_70_CS"/>
</dbReference>
<dbReference type="Gene3D" id="3.90.640.10">
    <property type="entry name" value="Actin, Chain A, domain 4"/>
    <property type="match status" value="1"/>
</dbReference>
<evidence type="ECO:0000256" key="1">
    <source>
        <dbReference type="ARBA" id="ARBA00007381"/>
    </source>
</evidence>
<dbReference type="Gene3D" id="2.60.34.10">
    <property type="entry name" value="Substrate Binding Domain Of DNAk, Chain A, domain 1"/>
    <property type="match status" value="1"/>
</dbReference>
<accession>A0AA39F1E6</accession>
<keyword evidence="7" id="KW-1185">Reference proteome</keyword>
<dbReference type="Gene3D" id="1.20.1270.10">
    <property type="match status" value="1"/>
</dbReference>
<dbReference type="Proteomes" id="UP001168972">
    <property type="component" value="Unassembled WGS sequence"/>
</dbReference>
<dbReference type="InterPro" id="IPR043129">
    <property type="entry name" value="ATPase_NBD"/>
</dbReference>
<gene>
    <name evidence="6" type="ORF">PV327_010752</name>
</gene>
<dbReference type="PROSITE" id="PS01036">
    <property type="entry name" value="HSP70_3"/>
    <property type="match status" value="1"/>
</dbReference>
<protein>
    <recommendedName>
        <fullName evidence="8">Heat shock 70 kDa protein cognate 5</fullName>
    </recommendedName>
</protein>
<reference evidence="6" key="2">
    <citation type="submission" date="2023-03" db="EMBL/GenBank/DDBJ databases">
        <authorList>
            <person name="Inwood S.N."/>
            <person name="Skelly J.G."/>
            <person name="Guhlin J."/>
            <person name="Harrop T.W.R."/>
            <person name="Goldson S.G."/>
            <person name="Dearden P.K."/>
        </authorList>
    </citation>
    <scope>NUCLEOTIDE SEQUENCE</scope>
    <source>
        <strain evidence="6">Lincoln</strain>
        <tissue evidence="6">Whole body</tissue>
    </source>
</reference>
<dbReference type="FunFam" id="3.30.420.40:FF:000020">
    <property type="entry name" value="Chaperone protein HscA homolog"/>
    <property type="match status" value="1"/>
</dbReference>
<evidence type="ECO:0000256" key="3">
    <source>
        <dbReference type="ARBA" id="ARBA00022840"/>
    </source>
</evidence>
<evidence type="ECO:0000256" key="4">
    <source>
        <dbReference type="RuleBase" id="RU003322"/>
    </source>
</evidence>
<dbReference type="PROSITE" id="PS00297">
    <property type="entry name" value="HSP70_1"/>
    <property type="match status" value="1"/>
</dbReference>
<dbReference type="FunFam" id="3.30.420.40:FF:000004">
    <property type="entry name" value="Molecular chaperone DnaK"/>
    <property type="match status" value="1"/>
</dbReference>